<dbReference type="EMBL" id="VUNN01000001">
    <property type="protein sequence ID" value="MSU05346.1"/>
    <property type="molecule type" value="Genomic_DNA"/>
</dbReference>
<dbReference type="GO" id="GO:0008745">
    <property type="term" value="F:N-acetylmuramoyl-L-alanine amidase activity"/>
    <property type="evidence" value="ECO:0007669"/>
    <property type="project" value="UniProtKB-EC"/>
</dbReference>
<evidence type="ECO:0000313" key="6">
    <source>
        <dbReference type="EMBL" id="MSU05346.1"/>
    </source>
</evidence>
<dbReference type="Pfam" id="PF01520">
    <property type="entry name" value="Amidase_3"/>
    <property type="match status" value="1"/>
</dbReference>
<dbReference type="InterPro" id="IPR002508">
    <property type="entry name" value="MurNAc-LAA_cat"/>
</dbReference>
<dbReference type="Proteomes" id="UP000460549">
    <property type="component" value="Unassembled WGS sequence"/>
</dbReference>
<dbReference type="PANTHER" id="PTHR30404:SF0">
    <property type="entry name" value="N-ACETYLMURAMOYL-L-ALANINE AMIDASE AMIC"/>
    <property type="match status" value="1"/>
</dbReference>
<evidence type="ECO:0000313" key="7">
    <source>
        <dbReference type="Proteomes" id="UP000460549"/>
    </source>
</evidence>
<evidence type="ECO:0000256" key="3">
    <source>
        <dbReference type="ARBA" id="ARBA00022801"/>
    </source>
</evidence>
<feature type="chain" id="PRO_5030777764" description="N-acetylmuramoyl-L-alanine amidase" evidence="4">
    <location>
        <begin position="21"/>
        <end position="236"/>
    </location>
</feature>
<comment type="caution">
    <text evidence="6">The sequence shown here is derived from an EMBL/GenBank/DDBJ whole genome shotgun (WGS) entry which is preliminary data.</text>
</comment>
<dbReference type="CDD" id="cd02696">
    <property type="entry name" value="MurNAc-LAA"/>
    <property type="match status" value="1"/>
</dbReference>
<evidence type="ECO:0000256" key="2">
    <source>
        <dbReference type="ARBA" id="ARBA00011901"/>
    </source>
</evidence>
<evidence type="ECO:0000256" key="4">
    <source>
        <dbReference type="SAM" id="SignalP"/>
    </source>
</evidence>
<comment type="catalytic activity">
    <reaction evidence="1">
        <text>Hydrolyzes the link between N-acetylmuramoyl residues and L-amino acid residues in certain cell-wall glycopeptides.</text>
        <dbReference type="EC" id="3.5.1.28"/>
    </reaction>
</comment>
<dbReference type="GO" id="GO:0030288">
    <property type="term" value="C:outer membrane-bounded periplasmic space"/>
    <property type="evidence" value="ECO:0007669"/>
    <property type="project" value="TreeGrafter"/>
</dbReference>
<keyword evidence="7" id="KW-1185">Reference proteome</keyword>
<protein>
    <recommendedName>
        <fullName evidence="2">N-acetylmuramoyl-L-alanine amidase</fullName>
        <ecNumber evidence="2">3.5.1.28</ecNumber>
    </recommendedName>
</protein>
<evidence type="ECO:0000256" key="1">
    <source>
        <dbReference type="ARBA" id="ARBA00001561"/>
    </source>
</evidence>
<proteinExistence type="predicted"/>
<dbReference type="RefSeq" id="WP_154424243.1">
    <property type="nucleotide sequence ID" value="NZ_VUNN01000001.1"/>
</dbReference>
<dbReference type="Gene3D" id="3.40.630.40">
    <property type="entry name" value="Zn-dependent exopeptidases"/>
    <property type="match status" value="1"/>
</dbReference>
<dbReference type="AlphaFoldDB" id="A0A7X2TPE0"/>
<accession>A0A7X2TPE0</accession>
<name>A0A7X2TPE0_9SPIO</name>
<evidence type="ECO:0000259" key="5">
    <source>
        <dbReference type="SMART" id="SM00646"/>
    </source>
</evidence>
<dbReference type="PANTHER" id="PTHR30404">
    <property type="entry name" value="N-ACETYLMURAMOYL-L-ALANINE AMIDASE"/>
    <property type="match status" value="1"/>
</dbReference>
<gene>
    <name evidence="6" type="ORF">FYJ80_00900</name>
</gene>
<keyword evidence="3" id="KW-0378">Hydrolase</keyword>
<dbReference type="EC" id="3.5.1.28" evidence="2"/>
<sequence length="236" mass="26397">MKKINLFLILFIFISSFLFANPFSGNVSLIVIDAGHGGKDPGALSGEINEKDIVLAVSKYLYDNLKSDYNCVLTRDNDIFLELQERCDIANSQAFDVNGYPIFISIHVNAATSESANGFELYIKDDEKKLSLLSKATSSTLISKYSSYNNIMVNQYINKVNEYLASTIESSIKRAFPLYKNRGIKEGNLYVLNQTFMPAVLIELGFITNSDDRSNLINPEWQKKMADAIASAIRSL</sequence>
<dbReference type="InterPro" id="IPR050695">
    <property type="entry name" value="N-acetylmuramoyl_amidase_3"/>
</dbReference>
<feature type="signal peptide" evidence="4">
    <location>
        <begin position="1"/>
        <end position="20"/>
    </location>
</feature>
<reference evidence="6 7" key="1">
    <citation type="submission" date="2019-08" db="EMBL/GenBank/DDBJ databases">
        <title>In-depth cultivation of the pig gut microbiome towards novel bacterial diversity and tailored functional studies.</title>
        <authorList>
            <person name="Wylensek D."/>
            <person name="Hitch T.C.A."/>
            <person name="Clavel T."/>
        </authorList>
    </citation>
    <scope>NUCLEOTIDE SEQUENCE [LARGE SCALE GENOMIC DNA]</scope>
    <source>
        <strain evidence="6 7">NM-380-WT-3C1</strain>
    </source>
</reference>
<keyword evidence="4" id="KW-0732">Signal</keyword>
<dbReference type="SUPFAM" id="SSF53187">
    <property type="entry name" value="Zn-dependent exopeptidases"/>
    <property type="match status" value="1"/>
</dbReference>
<dbReference type="SMART" id="SM00646">
    <property type="entry name" value="Ami_3"/>
    <property type="match status" value="1"/>
</dbReference>
<dbReference type="GO" id="GO:0009253">
    <property type="term" value="P:peptidoglycan catabolic process"/>
    <property type="evidence" value="ECO:0007669"/>
    <property type="project" value="InterPro"/>
</dbReference>
<organism evidence="6 7">
    <name type="scientific">Bullifex porci</name>
    <dbReference type="NCBI Taxonomy" id="2606638"/>
    <lineage>
        <taxon>Bacteria</taxon>
        <taxon>Pseudomonadati</taxon>
        <taxon>Spirochaetota</taxon>
        <taxon>Spirochaetia</taxon>
        <taxon>Spirochaetales</taxon>
        <taxon>Spirochaetaceae</taxon>
        <taxon>Bullifex</taxon>
    </lineage>
</organism>
<feature type="domain" description="MurNAc-LAA" evidence="5">
    <location>
        <begin position="87"/>
        <end position="234"/>
    </location>
</feature>